<name>A0ACD4D8Z3_9HYPH</name>
<proteinExistence type="predicted"/>
<accession>A0ACD4D8Z3</accession>
<protein>
    <submittedName>
        <fullName evidence="1">Cadherin-like domain-containing protein</fullName>
    </submittedName>
</protein>
<evidence type="ECO:0000313" key="2">
    <source>
        <dbReference type="Proteomes" id="UP001061991"/>
    </source>
</evidence>
<dbReference type="Proteomes" id="UP001061991">
    <property type="component" value="Chromosome"/>
</dbReference>
<gene>
    <name evidence="1" type="ORF">N8E88_19495</name>
</gene>
<evidence type="ECO:0000313" key="1">
    <source>
        <dbReference type="EMBL" id="UXN62193.1"/>
    </source>
</evidence>
<reference evidence="1" key="1">
    <citation type="submission" date="2022-09" db="EMBL/GenBank/DDBJ databases">
        <title>Interaction between co-microsymbionts with complementary sets of symbiotic genes in legume-rhizobium systems.</title>
        <authorList>
            <person name="Safronova V."/>
            <person name="Sazanova A."/>
            <person name="Afonin A."/>
            <person name="Chirak E."/>
        </authorList>
    </citation>
    <scope>NUCLEOTIDE SEQUENCE</scope>
    <source>
        <strain evidence="1">A18/3m</strain>
    </source>
</reference>
<dbReference type="EMBL" id="CP104973">
    <property type="protein sequence ID" value="UXN62193.1"/>
    <property type="molecule type" value="Genomic_DNA"/>
</dbReference>
<keyword evidence="2" id="KW-1185">Reference proteome</keyword>
<sequence>MIIDVKGTKTTKPETDESHEHYALKNQDKRSNAPLFFTVFLTGLALYLKSAFPRLGSGDTQEEAKSQAPEQSGSPEVSAAGAPEVMTEVEEPAKEKPGSGGRLFGSGDWRYELSDSPMIEFQKLNLPNSALLKKFGGVSFSFHAANDNAWRGGRVSNIGSGGVGGGGANVQVAPVHDVDPYEDIDEDEDDDTDEEKAVNRAPKVNGPVYLADVFGCAVALIGLSDLLRGASDPDGDALRIENVSVSSGTLTQTPSGWYFDAAMLGPVTVTYQISDGKVSILQTAQFSVLKAPPIIGTQGDDILIGTSCADDIDGRDGNDNIDSRGGNDTVNGGNGNDHIITGSGNDLIFAGAGDDIVLAGLGDDQVFGGSGNDRLFGEEGRDTIFGESGDDTISGGEDDDLLFGGEGNDSVAGDLGRDTIHGDAGDDRLDGGGGNDNIFGQAGADVLDGGLDDDVLSGGPGKDIVRGDDGNDTVLVDTDQVPDVYDGGPGVDTLDYTAVLYGSTIDVDEGTASSAEIGEDTISNFEVLLAGAGQDDIQGSDAAEEIHGNGGDDVIDGRGGADIVSGGKGNDHLSDGAGQDSVSGGAGNDTVTAALDIVDDAYDGGEGIDTLDYSAALMTVVIDVVAANASGAEIGTDSITNFEVINAGAGADEINGSTASESIFGNAGDDMISGGSGNDTLSGGAGNDVIADGEGADCVLAGTGDDIVQAAADGSNDIYSGQAGSDTLDYSQSAQGVLIDLDSGAATGFDIGHDVISGFEQVVGSTGNDQVIVGTTAMVLEGGGGADTFEFHIPEGSSSAEVIHQILDFMVGDRIEMSRYEIFEDVIDSLEDRFEDTYGAEADAQPLPIRVRHEGTDELQKTLIEVDMDRDEYYEMTINLTGHHMLMIVENP</sequence>
<organism evidence="1 2">
    <name type="scientific">Phyllobacterium zundukense</name>
    <dbReference type="NCBI Taxonomy" id="1867719"/>
    <lineage>
        <taxon>Bacteria</taxon>
        <taxon>Pseudomonadati</taxon>
        <taxon>Pseudomonadota</taxon>
        <taxon>Alphaproteobacteria</taxon>
        <taxon>Hyphomicrobiales</taxon>
        <taxon>Phyllobacteriaceae</taxon>
        <taxon>Phyllobacterium</taxon>
    </lineage>
</organism>